<dbReference type="PANTHER" id="PTHR30337">
    <property type="entry name" value="COMPONENT OF ATP-DEPENDENT DSDNA EXONUCLEASE"/>
    <property type="match status" value="1"/>
</dbReference>
<dbReference type="NCBIfam" id="TIGR00619">
    <property type="entry name" value="sbcd"/>
    <property type="match status" value="1"/>
</dbReference>
<evidence type="ECO:0000259" key="5">
    <source>
        <dbReference type="Pfam" id="PF00149"/>
    </source>
</evidence>
<dbReference type="GO" id="GO:0006260">
    <property type="term" value="P:DNA replication"/>
    <property type="evidence" value="ECO:0007669"/>
    <property type="project" value="UniProtKB-KW"/>
</dbReference>
<dbReference type="Pfam" id="PF00149">
    <property type="entry name" value="Metallophos"/>
    <property type="match status" value="1"/>
</dbReference>
<accession>A0A5C1A4U7</accession>
<protein>
    <recommendedName>
        <fullName evidence="4">Nuclease SbcCD subunit D</fullName>
    </recommendedName>
</protein>
<keyword evidence="3 4" id="KW-0269">Exonuclease</keyword>
<name>A0A5C1A4U7_9BACT</name>
<proteinExistence type="inferred from homology"/>
<comment type="function">
    <text evidence="4">SbcCD cleaves DNA hairpin structures. These structures can inhibit DNA replication and are intermediates in certain DNA recombination reactions. The complex acts as a 3'-&gt;5' double strand exonuclease that can open hairpins. It also has a 5' single-strand endonuclease activity.</text>
</comment>
<dbReference type="SUPFAM" id="SSF56300">
    <property type="entry name" value="Metallo-dependent phosphatases"/>
    <property type="match status" value="1"/>
</dbReference>
<keyword evidence="4" id="KW-0235">DNA replication</keyword>
<comment type="subunit">
    <text evidence="4">Heterodimer of SbcC and SbcD.</text>
</comment>
<evidence type="ECO:0000256" key="3">
    <source>
        <dbReference type="ARBA" id="ARBA00022839"/>
    </source>
</evidence>
<dbReference type="GO" id="GO:0004519">
    <property type="term" value="F:endonuclease activity"/>
    <property type="evidence" value="ECO:0007669"/>
    <property type="project" value="UniProtKB-KW"/>
</dbReference>
<dbReference type="InterPro" id="IPR004843">
    <property type="entry name" value="Calcineurin-like_PHP"/>
</dbReference>
<dbReference type="Proteomes" id="UP000324974">
    <property type="component" value="Chromosome"/>
</dbReference>
<dbReference type="InterPro" id="IPR004593">
    <property type="entry name" value="SbcD"/>
</dbReference>
<dbReference type="Gene3D" id="3.60.21.10">
    <property type="match status" value="1"/>
</dbReference>
<dbReference type="OrthoDB" id="9773856at2"/>
<keyword evidence="7" id="KW-1185">Reference proteome</keyword>
<evidence type="ECO:0000256" key="4">
    <source>
        <dbReference type="RuleBase" id="RU363069"/>
    </source>
</evidence>
<keyword evidence="2 4" id="KW-0378">Hydrolase</keyword>
<dbReference type="GO" id="GO:0006310">
    <property type="term" value="P:DNA recombination"/>
    <property type="evidence" value="ECO:0007669"/>
    <property type="project" value="UniProtKB-KW"/>
</dbReference>
<dbReference type="AlphaFoldDB" id="A0A5C1A4U7"/>
<dbReference type="CDD" id="cd00840">
    <property type="entry name" value="MPP_Mre11_N"/>
    <property type="match status" value="1"/>
</dbReference>
<sequence length="401" mass="44151">MRIIHTADWHLCDRLGRLDRTADLQARVEVVAKLCDEHTADVLLIAGDVFSEQASVDDMTRALEHVRKTFAPFFRRGGTILAVTGNHDRDGRINMVRAGMTLAAPDAGADGTLAGGRMYLLNGRAVTTLKAANGKRVQFVLVPYPFPSRYELSAADYRSKEEENRLLHAKVAEWIRTAATDKKFDVTLPTVLTAHLHVRGSEAHGLYKMSERDDVLFDFADLNPSWAYVALGHIHKPQALGGAANVRYPGSLDRLDFGDTHDDHGVLLLEIDGPNAVVPTRLPIPGTPFHSITITDAETELPTLAEKYPDFATAIVRVTVTPGGSLSRDDITRQLRKQFPRLHDLRWADAGTPSDAPAKFTPRAGFETTVRDYLTEQLDGDPDREAVLALAETYLKDAGEA</sequence>
<evidence type="ECO:0000256" key="2">
    <source>
        <dbReference type="ARBA" id="ARBA00022801"/>
    </source>
</evidence>
<evidence type="ECO:0000313" key="6">
    <source>
        <dbReference type="EMBL" id="QEL13335.1"/>
    </source>
</evidence>
<dbReference type="InterPro" id="IPR029052">
    <property type="entry name" value="Metallo-depent_PP-like"/>
</dbReference>
<dbReference type="InterPro" id="IPR050535">
    <property type="entry name" value="DNA_Repair-Maintenance_Comp"/>
</dbReference>
<keyword evidence="1 4" id="KW-0540">Nuclease</keyword>
<evidence type="ECO:0000256" key="1">
    <source>
        <dbReference type="ARBA" id="ARBA00022722"/>
    </source>
</evidence>
<gene>
    <name evidence="4" type="primary">sbcD</name>
    <name evidence="6" type="ORF">PX52LOC_00189</name>
</gene>
<comment type="similarity">
    <text evidence="4">Belongs to the SbcD family.</text>
</comment>
<feature type="domain" description="Calcineurin-like phosphoesterase" evidence="5">
    <location>
        <begin position="1"/>
        <end position="237"/>
    </location>
</feature>
<dbReference type="EMBL" id="CP042425">
    <property type="protein sequence ID" value="QEL13335.1"/>
    <property type="molecule type" value="Genomic_DNA"/>
</dbReference>
<dbReference type="RefSeq" id="WP_149108313.1">
    <property type="nucleotide sequence ID" value="NZ_CP042425.1"/>
</dbReference>
<reference evidence="7" key="1">
    <citation type="submission" date="2019-08" db="EMBL/GenBank/DDBJ databases">
        <title>Limnoglobus roseus gen. nov., sp. nov., a novel freshwater planctomycete with a giant genome from the family Gemmataceae.</title>
        <authorList>
            <person name="Kulichevskaya I.S."/>
            <person name="Naumoff D.G."/>
            <person name="Miroshnikov K."/>
            <person name="Ivanova A."/>
            <person name="Philippov D.A."/>
            <person name="Hakobyan A."/>
            <person name="Rijpstra I.C."/>
            <person name="Sinninghe Damste J.S."/>
            <person name="Liesack W."/>
            <person name="Dedysh S.N."/>
        </authorList>
    </citation>
    <scope>NUCLEOTIDE SEQUENCE [LARGE SCALE GENOMIC DNA]</scope>
    <source>
        <strain evidence="7">PX52</strain>
    </source>
</reference>
<keyword evidence="4" id="KW-0255">Endonuclease</keyword>
<organism evidence="6 7">
    <name type="scientific">Limnoglobus roseus</name>
    <dbReference type="NCBI Taxonomy" id="2598579"/>
    <lineage>
        <taxon>Bacteria</taxon>
        <taxon>Pseudomonadati</taxon>
        <taxon>Planctomycetota</taxon>
        <taxon>Planctomycetia</taxon>
        <taxon>Gemmatales</taxon>
        <taxon>Gemmataceae</taxon>
        <taxon>Limnoglobus</taxon>
    </lineage>
</organism>
<keyword evidence="4" id="KW-0233">DNA recombination</keyword>
<dbReference type="KEGG" id="lrs:PX52LOC_00189"/>
<evidence type="ECO:0000313" key="7">
    <source>
        <dbReference type="Proteomes" id="UP000324974"/>
    </source>
</evidence>
<dbReference type="PANTHER" id="PTHR30337:SF0">
    <property type="entry name" value="NUCLEASE SBCCD SUBUNIT D"/>
    <property type="match status" value="1"/>
</dbReference>
<dbReference type="GO" id="GO:0008408">
    <property type="term" value="F:3'-5' exonuclease activity"/>
    <property type="evidence" value="ECO:0007669"/>
    <property type="project" value="InterPro"/>
</dbReference>
<dbReference type="InterPro" id="IPR041796">
    <property type="entry name" value="Mre11_N"/>
</dbReference>